<gene>
    <name evidence="1" type="primary">orfM</name>
</gene>
<dbReference type="EMBL" id="AF047479">
    <property type="protein sequence ID" value="AAC14736.1"/>
    <property type="molecule type" value="Genomic_DNA"/>
</dbReference>
<sequence>MQGGQLHGVADGAMRHAGDRVGQLQWPAELEQIVKFGVCRISLAGLLLANLVTWQQPDAFYWPVPDNVFLVTQGGSSENNLPRSMVL</sequence>
<dbReference type="AlphaFoldDB" id="O70049"/>
<name>O70049_9ZZZZ</name>
<proteinExistence type="predicted"/>
<keyword evidence="1" id="KW-0614">Plasmid</keyword>
<geneLocation type="plasmid" evidence="1">
    <name>Unknown</name>
</geneLocation>
<reference evidence="1" key="2">
    <citation type="submission" date="2008-11" db="EMBL/GenBank/DDBJ databases">
        <title>Sequence analysis and cassette mobility of the In21 integron from transposon Tn2424.</title>
        <authorList>
            <person name="Gravel A."/>
            <person name="Parent R."/>
            <person name="Roy P.H."/>
        </authorList>
    </citation>
    <scope>NUCLEOTIDE SEQUENCE OF 1-23</scope>
    <source>
        <plasmid evidence="1">Unknown</plasmid>
    </source>
</reference>
<protein>
    <submittedName>
        <fullName evidence="1">Uncharacterized protein</fullName>
    </submittedName>
</protein>
<evidence type="ECO:0000313" key="1">
    <source>
        <dbReference type="EMBL" id="AAC14736.1"/>
    </source>
</evidence>
<reference evidence="1" key="1">
    <citation type="journal article" date="1992" name="J. Bacteriol.">
        <title>The chloramphenicol acetyltransferase gene of Tn2424: a new breed of cat.</title>
        <authorList>
            <person name="Parent R."/>
            <person name="Roy P.H."/>
        </authorList>
    </citation>
    <scope>NUCLEOTIDE SEQUENCE OF 24-87</scope>
    <source>
        <plasmid evidence="1">Unknown</plasmid>
    </source>
</reference>
<organism evidence="1">
    <name type="scientific">Plasmid NR79</name>
    <dbReference type="NCBI Taxonomy" id="2468"/>
    <lineage>
        <taxon>other sequences</taxon>
        <taxon>plasmids</taxon>
    </lineage>
</organism>
<accession>O70049</accession>